<dbReference type="HAMAP" id="MF_00061">
    <property type="entry name" value="IspE"/>
    <property type="match status" value="1"/>
</dbReference>
<evidence type="ECO:0000256" key="8">
    <source>
        <dbReference type="ARBA" id="ARBA00032554"/>
    </source>
</evidence>
<evidence type="ECO:0000256" key="7">
    <source>
        <dbReference type="ARBA" id="ARBA00022840"/>
    </source>
</evidence>
<dbReference type="NCBIfam" id="TIGR00154">
    <property type="entry name" value="ispE"/>
    <property type="match status" value="1"/>
</dbReference>
<evidence type="ECO:0000256" key="5">
    <source>
        <dbReference type="ARBA" id="ARBA00022741"/>
    </source>
</evidence>
<sequence length="270" mass="29801">MISFPNAKINIGLNILHKREDGFHNIESVFYPIAWQDALEACIASSFEFNSSGLDIPGDTKNNLIIKAYKLLEEFIPPKEKVKIHLHKVIPMGAGLGGGSADGAFALKLLNELFKLNLSEELLESMAGKLGSDCPFFIQNKPVFCYDRGIKFKEIDLDLSSYKICVVNPNIHISTAEAYGAITTSLPKNALMDAIKKPIAAWKGIITNDFEEPLAKKYPKIGAIKKQLYTLGACYASMTGSGSTVYGIFDKEIDTKKHFEGLTTWQGQML</sequence>
<dbReference type="EMBL" id="CP029480">
    <property type="protein sequence ID" value="AWV98085.1"/>
    <property type="molecule type" value="Genomic_DNA"/>
</dbReference>
<dbReference type="GO" id="GO:0050515">
    <property type="term" value="F:4-(cytidine 5'-diphospho)-2-C-methyl-D-erythritol kinase activity"/>
    <property type="evidence" value="ECO:0007669"/>
    <property type="project" value="UniProtKB-UniRule"/>
</dbReference>
<evidence type="ECO:0000256" key="3">
    <source>
        <dbReference type="ARBA" id="ARBA00017473"/>
    </source>
</evidence>
<dbReference type="GO" id="GO:0005524">
    <property type="term" value="F:ATP binding"/>
    <property type="evidence" value="ECO:0007669"/>
    <property type="project" value="UniProtKB-UniRule"/>
</dbReference>
<evidence type="ECO:0000313" key="12">
    <source>
        <dbReference type="EMBL" id="AWV98085.1"/>
    </source>
</evidence>
<keyword evidence="6 9" id="KW-0418">Kinase</keyword>
<dbReference type="EC" id="2.7.1.148" evidence="2 9"/>
<comment type="catalytic activity">
    <reaction evidence="9">
        <text>4-CDP-2-C-methyl-D-erythritol + ATP = 4-CDP-2-C-methyl-D-erythritol 2-phosphate + ADP + H(+)</text>
        <dbReference type="Rhea" id="RHEA:18437"/>
        <dbReference type="ChEBI" id="CHEBI:15378"/>
        <dbReference type="ChEBI" id="CHEBI:30616"/>
        <dbReference type="ChEBI" id="CHEBI:57823"/>
        <dbReference type="ChEBI" id="CHEBI:57919"/>
        <dbReference type="ChEBI" id="CHEBI:456216"/>
        <dbReference type="EC" id="2.7.1.148"/>
    </reaction>
</comment>
<dbReference type="InterPro" id="IPR006204">
    <property type="entry name" value="GHMP_kinase_N_dom"/>
</dbReference>
<dbReference type="Pfam" id="PF08544">
    <property type="entry name" value="GHMP_kinases_C"/>
    <property type="match status" value="1"/>
</dbReference>
<dbReference type="Gene3D" id="3.30.70.890">
    <property type="entry name" value="GHMP kinase, C-terminal domain"/>
    <property type="match status" value="1"/>
</dbReference>
<gene>
    <name evidence="9" type="primary">ispE</name>
    <name evidence="12" type="ORF">DJ013_07825</name>
</gene>
<evidence type="ECO:0000256" key="2">
    <source>
        <dbReference type="ARBA" id="ARBA00012052"/>
    </source>
</evidence>
<dbReference type="PANTHER" id="PTHR43527:SF2">
    <property type="entry name" value="4-DIPHOSPHOCYTIDYL-2-C-METHYL-D-ERYTHRITOL KINASE, CHLOROPLASTIC"/>
    <property type="match status" value="1"/>
</dbReference>
<dbReference type="GO" id="GO:0016114">
    <property type="term" value="P:terpenoid biosynthetic process"/>
    <property type="evidence" value="ECO:0007669"/>
    <property type="project" value="UniProtKB-UniRule"/>
</dbReference>
<dbReference type="SUPFAM" id="SSF55060">
    <property type="entry name" value="GHMP Kinase, C-terminal domain"/>
    <property type="match status" value="1"/>
</dbReference>
<dbReference type="KEGG" id="als:DJ013_07825"/>
<evidence type="ECO:0000259" key="10">
    <source>
        <dbReference type="Pfam" id="PF00288"/>
    </source>
</evidence>
<keyword evidence="13" id="KW-1185">Reference proteome</keyword>
<keyword evidence="9" id="KW-0414">Isoprene biosynthesis</keyword>
<feature type="domain" description="GHMP kinase N-terminal" evidence="10">
    <location>
        <begin position="63"/>
        <end position="138"/>
    </location>
</feature>
<comment type="function">
    <text evidence="9">Catalyzes the phosphorylation of the position 2 hydroxy group of 4-diphosphocytidyl-2C-methyl-D-erythritol.</text>
</comment>
<feature type="active site" evidence="9">
    <location>
        <position position="8"/>
    </location>
</feature>
<feature type="binding site" evidence="9">
    <location>
        <begin position="91"/>
        <end position="101"/>
    </location>
    <ligand>
        <name>ATP</name>
        <dbReference type="ChEBI" id="CHEBI:30616"/>
    </ligand>
</feature>
<dbReference type="InterPro" id="IPR004424">
    <property type="entry name" value="IspE"/>
</dbReference>
<proteinExistence type="inferred from homology"/>
<dbReference type="SUPFAM" id="SSF54211">
    <property type="entry name" value="Ribosomal protein S5 domain 2-like"/>
    <property type="match status" value="1"/>
</dbReference>
<keyword evidence="7 9" id="KW-0067">ATP-binding</keyword>
<dbReference type="InterPro" id="IPR020568">
    <property type="entry name" value="Ribosomal_Su5_D2-typ_SF"/>
</dbReference>
<dbReference type="PANTHER" id="PTHR43527">
    <property type="entry name" value="4-DIPHOSPHOCYTIDYL-2-C-METHYL-D-ERYTHRITOL KINASE, CHLOROPLASTIC"/>
    <property type="match status" value="1"/>
</dbReference>
<organism evidence="12 13">
    <name type="scientific">Arcticibacterium luteifluviistationis</name>
    <dbReference type="NCBI Taxonomy" id="1784714"/>
    <lineage>
        <taxon>Bacteria</taxon>
        <taxon>Pseudomonadati</taxon>
        <taxon>Bacteroidota</taxon>
        <taxon>Cytophagia</taxon>
        <taxon>Cytophagales</taxon>
        <taxon>Leadbetterellaceae</taxon>
        <taxon>Arcticibacterium</taxon>
    </lineage>
</organism>
<evidence type="ECO:0000256" key="1">
    <source>
        <dbReference type="ARBA" id="ARBA00009684"/>
    </source>
</evidence>
<feature type="active site" evidence="9">
    <location>
        <position position="133"/>
    </location>
</feature>
<dbReference type="AlphaFoldDB" id="A0A2Z4GAI3"/>
<protein>
    <recommendedName>
        <fullName evidence="3 9">4-diphosphocytidyl-2-C-methyl-D-erythritol kinase</fullName>
        <shortName evidence="9">CMK</shortName>
        <ecNumber evidence="2 9">2.7.1.148</ecNumber>
    </recommendedName>
    <alternativeName>
        <fullName evidence="8 9">4-(cytidine-5'-diphospho)-2-C-methyl-D-erythritol kinase</fullName>
    </alternativeName>
</protein>
<dbReference type="RefSeq" id="WP_111371187.1">
    <property type="nucleotide sequence ID" value="NZ_CP029480.1"/>
</dbReference>
<keyword evidence="4 9" id="KW-0808">Transferase</keyword>
<dbReference type="Pfam" id="PF00288">
    <property type="entry name" value="GHMP_kinases_N"/>
    <property type="match status" value="1"/>
</dbReference>
<name>A0A2Z4GAI3_9BACT</name>
<evidence type="ECO:0000256" key="4">
    <source>
        <dbReference type="ARBA" id="ARBA00022679"/>
    </source>
</evidence>
<evidence type="ECO:0000259" key="11">
    <source>
        <dbReference type="Pfam" id="PF08544"/>
    </source>
</evidence>
<evidence type="ECO:0000256" key="6">
    <source>
        <dbReference type="ARBA" id="ARBA00022777"/>
    </source>
</evidence>
<evidence type="ECO:0000256" key="9">
    <source>
        <dbReference type="HAMAP-Rule" id="MF_00061"/>
    </source>
</evidence>
<reference evidence="12 13" key="1">
    <citation type="submission" date="2018-05" db="EMBL/GenBank/DDBJ databases">
        <title>Complete genome sequence of Arcticibacterium luteifluviistationis SM1504T, a cytophagaceae bacterium isolated from Arctic surface seawater.</title>
        <authorList>
            <person name="Li Y."/>
            <person name="Qin Q.-L."/>
        </authorList>
    </citation>
    <scope>NUCLEOTIDE SEQUENCE [LARGE SCALE GENOMIC DNA]</scope>
    <source>
        <strain evidence="12 13">SM1504</strain>
    </source>
</reference>
<dbReference type="PIRSF" id="PIRSF010376">
    <property type="entry name" value="IspE"/>
    <property type="match status" value="1"/>
</dbReference>
<feature type="domain" description="GHMP kinase C-terminal" evidence="11">
    <location>
        <begin position="203"/>
        <end position="252"/>
    </location>
</feature>
<comment type="pathway">
    <text evidence="9">Isoprenoid biosynthesis; isopentenyl diphosphate biosynthesis via DXP pathway; isopentenyl diphosphate from 1-deoxy-D-xylulose 5-phosphate: step 3/6.</text>
</comment>
<dbReference type="Proteomes" id="UP000249873">
    <property type="component" value="Chromosome"/>
</dbReference>
<comment type="similarity">
    <text evidence="1 9">Belongs to the GHMP kinase family. IspE subfamily.</text>
</comment>
<keyword evidence="5 9" id="KW-0547">Nucleotide-binding</keyword>
<dbReference type="OrthoDB" id="9809438at2"/>
<dbReference type="InterPro" id="IPR014721">
    <property type="entry name" value="Ribsml_uS5_D2-typ_fold_subgr"/>
</dbReference>
<evidence type="ECO:0000313" key="13">
    <source>
        <dbReference type="Proteomes" id="UP000249873"/>
    </source>
</evidence>
<accession>A0A2Z4GAI3</accession>
<dbReference type="UniPathway" id="UPA00056">
    <property type="reaction ID" value="UER00094"/>
</dbReference>
<dbReference type="InterPro" id="IPR013750">
    <property type="entry name" value="GHMP_kinase_C_dom"/>
</dbReference>
<dbReference type="InterPro" id="IPR036554">
    <property type="entry name" value="GHMP_kinase_C_sf"/>
</dbReference>
<dbReference type="GO" id="GO:0019288">
    <property type="term" value="P:isopentenyl diphosphate biosynthetic process, methylerythritol 4-phosphate pathway"/>
    <property type="evidence" value="ECO:0007669"/>
    <property type="project" value="UniProtKB-UniRule"/>
</dbReference>
<dbReference type="Gene3D" id="3.30.230.10">
    <property type="match status" value="1"/>
</dbReference>